<comment type="similarity">
    <text evidence="5">Belongs to the IspH family.</text>
</comment>
<evidence type="ECO:0000256" key="5">
    <source>
        <dbReference type="HAMAP-Rule" id="MF_00191"/>
    </source>
</evidence>
<dbReference type="EC" id="1.17.7.4" evidence="5"/>
<feature type="binding site" evidence="5">
    <location>
        <position position="44"/>
    </location>
    <ligand>
        <name>(2E)-4-hydroxy-3-methylbut-2-enyl diphosphate</name>
        <dbReference type="ChEBI" id="CHEBI:128753"/>
    </ligand>
</feature>
<dbReference type="Gene3D" id="3.40.50.11270">
    <property type="match status" value="1"/>
</dbReference>
<feature type="binding site" evidence="5">
    <location>
        <position position="77"/>
    </location>
    <ligand>
        <name>isopentenyl diphosphate</name>
        <dbReference type="ChEBI" id="CHEBI:128769"/>
    </ligand>
</feature>
<comment type="caution">
    <text evidence="5">Lacks conserved residue(s) required for the propagation of feature annotation.</text>
</comment>
<feature type="binding site" evidence="5">
    <location>
        <position position="267"/>
    </location>
    <ligand>
        <name>dimethylallyl diphosphate</name>
        <dbReference type="ChEBI" id="CHEBI:57623"/>
    </ligand>
</feature>
<dbReference type="GO" id="GO:0051539">
    <property type="term" value="F:4 iron, 4 sulfur cluster binding"/>
    <property type="evidence" value="ECO:0007669"/>
    <property type="project" value="UniProtKB-UniRule"/>
</dbReference>
<feature type="binding site" evidence="5">
    <location>
        <position position="99"/>
    </location>
    <ligand>
        <name>[4Fe-4S] cluster</name>
        <dbReference type="ChEBI" id="CHEBI:49883"/>
    </ligand>
</feature>
<feature type="binding site" evidence="5">
    <location>
        <position position="225"/>
    </location>
    <ligand>
        <name>isopentenyl diphosphate</name>
        <dbReference type="ChEBI" id="CHEBI:128769"/>
    </ligand>
</feature>
<sequence>MELIIAETAGFCMGVDMALHKLDNAVSIPPQDAQHIYTLGPIIHNPQVLARYKGLGVLQTDGTKPLQTGDVVVIRAHGIPRHIQTSLEGQNITVVDATCPKVKKAQILIQRQADQNKHLLLFGERDHPEVQGLVSYAPKHTIFESLEELQAYEVDPAQTYFLAAQTTQDRESFDTIREYLRANVDAAMTILDTICMATKDRQEEVRELSRKVQAIVIVGGKNSGNTRRLAQIAQESGIFAIHVETAEELPLEELAAFTRIGLTAGASTPPWIIQNVAQTLRLAFPD</sequence>
<keyword evidence="4 5" id="KW-0411">Iron-sulfur</keyword>
<keyword evidence="5 6" id="KW-0560">Oxidoreductase</keyword>
<dbReference type="eggNOG" id="COG0761">
    <property type="taxonomic scope" value="Bacteria"/>
</dbReference>
<feature type="binding site" evidence="5">
    <location>
        <position position="77"/>
    </location>
    <ligand>
        <name>dimethylallyl diphosphate</name>
        <dbReference type="ChEBI" id="CHEBI:57623"/>
    </ligand>
</feature>
<dbReference type="GO" id="GO:0051745">
    <property type="term" value="F:4-hydroxy-3-methylbut-2-enyl diphosphate reductase activity"/>
    <property type="evidence" value="ECO:0007669"/>
    <property type="project" value="UniProtKB-UniRule"/>
</dbReference>
<feature type="binding site" evidence="5">
    <location>
        <position position="267"/>
    </location>
    <ligand>
        <name>(2E)-4-hydroxy-3-methylbut-2-enyl diphosphate</name>
        <dbReference type="ChEBI" id="CHEBI:128753"/>
    </ligand>
</feature>
<accession>C7LQM8</accession>
<feature type="binding site" evidence="5">
    <location>
        <position position="223"/>
    </location>
    <ligand>
        <name>(2E)-4-hydroxy-3-methylbut-2-enyl diphosphate</name>
        <dbReference type="ChEBI" id="CHEBI:128753"/>
    </ligand>
</feature>
<dbReference type="Gene3D" id="3.40.1010.20">
    <property type="entry name" value="4-hydroxy-3-methylbut-2-enyl diphosphate reductase, catalytic domain"/>
    <property type="match status" value="2"/>
</dbReference>
<evidence type="ECO:0000256" key="2">
    <source>
        <dbReference type="ARBA" id="ARBA00022723"/>
    </source>
</evidence>
<keyword evidence="1 5" id="KW-0004">4Fe-4S</keyword>
<dbReference type="NCBIfam" id="TIGR00216">
    <property type="entry name" value="ispH_lytB"/>
    <property type="match status" value="1"/>
</dbReference>
<dbReference type="CDD" id="cd13944">
    <property type="entry name" value="lytB_ispH"/>
    <property type="match status" value="1"/>
</dbReference>
<reference evidence="6 7" key="1">
    <citation type="journal article" date="2009" name="Stand. Genomic Sci.">
        <title>Complete genome sequence of Desulfomicrobium baculatum type strain (X).</title>
        <authorList>
            <person name="Copeland A."/>
            <person name="Spring S."/>
            <person name="Goker M."/>
            <person name="Schneider S."/>
            <person name="Lapidus A."/>
            <person name="Del Rio T.G."/>
            <person name="Tice H."/>
            <person name="Cheng J.F."/>
            <person name="Chen F."/>
            <person name="Nolan M."/>
            <person name="Bruce D."/>
            <person name="Goodwin L."/>
            <person name="Pitluck S."/>
            <person name="Ivanova N."/>
            <person name="Mavrommatis K."/>
            <person name="Ovchinnikova G."/>
            <person name="Pati A."/>
            <person name="Chen A."/>
            <person name="Palaniappan K."/>
            <person name="Land M."/>
            <person name="Hauser L."/>
            <person name="Chang Y.J."/>
            <person name="Jeffries C.C."/>
            <person name="Meincke L."/>
            <person name="Sims D."/>
            <person name="Brettin T."/>
            <person name="Detter J.C."/>
            <person name="Han C."/>
            <person name="Chain P."/>
            <person name="Bristow J."/>
            <person name="Eisen J.A."/>
            <person name="Markowitz V."/>
            <person name="Hugenholtz P."/>
            <person name="Kyrpides N.C."/>
            <person name="Klenk H.P."/>
            <person name="Lucas S."/>
        </authorList>
    </citation>
    <scope>NUCLEOTIDE SEQUENCE [LARGE SCALE GENOMIC DNA]</scope>
    <source>
        <strain evidence="7">DSM 4028 / VKM B-1378 / X</strain>
    </source>
</reference>
<comment type="function">
    <text evidence="5">Catalyzes the conversion of 1-hydroxy-2-methyl-2-(E)-butenyl 4-diphosphate (HMBPP) into a mixture of isopentenyl diphosphate (IPP) and dimethylallyl diphosphate (DMAPP). Acts in the terminal step of the DOXP/MEP pathway for isoprenoid precursor biosynthesis.</text>
</comment>
<dbReference type="Pfam" id="PF02401">
    <property type="entry name" value="LYTB"/>
    <property type="match status" value="1"/>
</dbReference>
<dbReference type="UniPathway" id="UPA00059">
    <property type="reaction ID" value="UER00105"/>
</dbReference>
<feature type="binding site" evidence="5">
    <location>
        <position position="127"/>
    </location>
    <ligand>
        <name>(2E)-4-hydroxy-3-methylbut-2-enyl diphosphate</name>
        <dbReference type="ChEBI" id="CHEBI:128753"/>
    </ligand>
</feature>
<dbReference type="Proteomes" id="UP000002216">
    <property type="component" value="Chromosome"/>
</dbReference>
<dbReference type="OrthoDB" id="9804068at2"/>
<evidence type="ECO:0000313" key="6">
    <source>
        <dbReference type="EMBL" id="ACU91534.1"/>
    </source>
</evidence>
<feature type="binding site" evidence="5">
    <location>
        <position position="166"/>
    </location>
    <ligand>
        <name>(2E)-4-hydroxy-3-methylbut-2-enyl diphosphate</name>
        <dbReference type="ChEBI" id="CHEBI:128753"/>
    </ligand>
</feature>
<dbReference type="PANTHER" id="PTHR30426:SF0">
    <property type="entry name" value="4-HYDROXY-3-METHYLBUT-2-ENYL DIPHOSPHATE REDUCTASE"/>
    <property type="match status" value="1"/>
</dbReference>
<feature type="binding site" evidence="5">
    <location>
        <position position="44"/>
    </location>
    <ligand>
        <name>dimethylallyl diphosphate</name>
        <dbReference type="ChEBI" id="CHEBI:57623"/>
    </ligand>
</feature>
<dbReference type="PANTHER" id="PTHR30426">
    <property type="entry name" value="4-HYDROXY-3-METHYLBUT-2-ENYL DIPHOSPHATE REDUCTASE"/>
    <property type="match status" value="1"/>
</dbReference>
<feature type="binding site" evidence="5">
    <location>
        <position position="12"/>
    </location>
    <ligand>
        <name>[4Fe-4S] cluster</name>
        <dbReference type="ChEBI" id="CHEBI:49883"/>
    </ligand>
</feature>
<dbReference type="STRING" id="525897.Dbac_3462"/>
<protein>
    <recommendedName>
        <fullName evidence="5">4-hydroxy-3-methylbut-2-enyl diphosphate reductase</fullName>
        <shortName evidence="5">HMBPP reductase</shortName>
        <ecNumber evidence="5">1.17.7.4</ecNumber>
    </recommendedName>
</protein>
<dbReference type="HAMAP" id="MF_00191">
    <property type="entry name" value="IspH"/>
    <property type="match status" value="1"/>
</dbReference>
<feature type="binding site" evidence="5">
    <location>
        <position position="223"/>
    </location>
    <ligand>
        <name>dimethylallyl diphosphate</name>
        <dbReference type="ChEBI" id="CHEBI:57623"/>
    </ligand>
</feature>
<keyword evidence="7" id="KW-1185">Reference proteome</keyword>
<comment type="pathway">
    <text evidence="5">Isoprenoid biosynthesis; dimethylallyl diphosphate biosynthesis; dimethylallyl diphosphate from (2E)-4-hydroxy-3-methylbutenyl diphosphate: step 1/1.</text>
</comment>
<feature type="binding site" evidence="5">
    <location>
        <position position="223"/>
    </location>
    <ligand>
        <name>isopentenyl diphosphate</name>
        <dbReference type="ChEBI" id="CHEBI:128769"/>
    </ligand>
</feature>
<dbReference type="GO" id="GO:0016114">
    <property type="term" value="P:terpenoid biosynthetic process"/>
    <property type="evidence" value="ECO:0007669"/>
    <property type="project" value="UniProtKB-UniRule"/>
</dbReference>
<feature type="binding site" evidence="5">
    <location>
        <position position="77"/>
    </location>
    <ligand>
        <name>(2E)-4-hydroxy-3-methylbut-2-enyl diphosphate</name>
        <dbReference type="ChEBI" id="CHEBI:128753"/>
    </ligand>
</feature>
<comment type="catalytic activity">
    <reaction evidence="5">
        <text>isopentenyl diphosphate + 2 oxidized [2Fe-2S]-[ferredoxin] + H2O = (2E)-4-hydroxy-3-methylbut-2-enyl diphosphate + 2 reduced [2Fe-2S]-[ferredoxin] + 2 H(+)</text>
        <dbReference type="Rhea" id="RHEA:24488"/>
        <dbReference type="Rhea" id="RHEA-COMP:10000"/>
        <dbReference type="Rhea" id="RHEA-COMP:10001"/>
        <dbReference type="ChEBI" id="CHEBI:15377"/>
        <dbReference type="ChEBI" id="CHEBI:15378"/>
        <dbReference type="ChEBI" id="CHEBI:33737"/>
        <dbReference type="ChEBI" id="CHEBI:33738"/>
        <dbReference type="ChEBI" id="CHEBI:128753"/>
        <dbReference type="ChEBI" id="CHEBI:128769"/>
        <dbReference type="EC" id="1.17.7.4"/>
    </reaction>
</comment>
<keyword evidence="5" id="KW-0414">Isoprene biosynthesis</keyword>
<feature type="binding site" evidence="5">
    <location>
        <position position="225"/>
    </location>
    <ligand>
        <name>(2E)-4-hydroxy-3-methylbut-2-enyl diphosphate</name>
        <dbReference type="ChEBI" id="CHEBI:128753"/>
    </ligand>
</feature>
<feature type="binding site" evidence="5">
    <location>
        <position position="127"/>
    </location>
    <ligand>
        <name>isopentenyl diphosphate</name>
        <dbReference type="ChEBI" id="CHEBI:128769"/>
    </ligand>
</feature>
<feature type="binding site" evidence="5">
    <location>
        <position position="225"/>
    </location>
    <ligand>
        <name>dimethylallyl diphosphate</name>
        <dbReference type="ChEBI" id="CHEBI:57623"/>
    </ligand>
</feature>
<dbReference type="RefSeq" id="WP_015775621.1">
    <property type="nucleotide sequence ID" value="NC_013173.1"/>
</dbReference>
<comment type="catalytic activity">
    <reaction evidence="5">
        <text>dimethylallyl diphosphate + 2 oxidized [2Fe-2S]-[ferredoxin] + H2O = (2E)-4-hydroxy-3-methylbut-2-enyl diphosphate + 2 reduced [2Fe-2S]-[ferredoxin] + 2 H(+)</text>
        <dbReference type="Rhea" id="RHEA:24825"/>
        <dbReference type="Rhea" id="RHEA-COMP:10000"/>
        <dbReference type="Rhea" id="RHEA-COMP:10001"/>
        <dbReference type="ChEBI" id="CHEBI:15377"/>
        <dbReference type="ChEBI" id="CHEBI:15378"/>
        <dbReference type="ChEBI" id="CHEBI:33737"/>
        <dbReference type="ChEBI" id="CHEBI:33738"/>
        <dbReference type="ChEBI" id="CHEBI:57623"/>
        <dbReference type="ChEBI" id="CHEBI:128753"/>
        <dbReference type="EC" id="1.17.7.4"/>
    </reaction>
</comment>
<evidence type="ECO:0000256" key="1">
    <source>
        <dbReference type="ARBA" id="ARBA00022485"/>
    </source>
</evidence>
<dbReference type="GO" id="GO:0050992">
    <property type="term" value="P:dimethylallyl diphosphate biosynthetic process"/>
    <property type="evidence" value="ECO:0007669"/>
    <property type="project" value="UniProtKB-UniRule"/>
</dbReference>
<dbReference type="UniPathway" id="UPA00056">
    <property type="reaction ID" value="UER00097"/>
</dbReference>
<dbReference type="GO" id="GO:0019288">
    <property type="term" value="P:isopentenyl diphosphate biosynthetic process, methylerythritol 4-phosphate pathway"/>
    <property type="evidence" value="ECO:0007669"/>
    <property type="project" value="UniProtKB-UniRule"/>
</dbReference>
<feature type="active site" description="Proton donor" evidence="5">
    <location>
        <position position="129"/>
    </location>
</feature>
<organism evidence="6 7">
    <name type="scientific">Desulfomicrobium baculatum (strain DSM 4028 / VKM B-1378 / X)</name>
    <name type="common">Desulfovibrio baculatus</name>
    <dbReference type="NCBI Taxonomy" id="525897"/>
    <lineage>
        <taxon>Bacteria</taxon>
        <taxon>Pseudomonadati</taxon>
        <taxon>Thermodesulfobacteriota</taxon>
        <taxon>Desulfovibrionia</taxon>
        <taxon>Desulfovibrionales</taxon>
        <taxon>Desulfomicrobiaceae</taxon>
        <taxon>Desulfomicrobium</taxon>
    </lineage>
</organism>
<feature type="binding site" evidence="5">
    <location>
        <position position="127"/>
    </location>
    <ligand>
        <name>dimethylallyl diphosphate</name>
        <dbReference type="ChEBI" id="CHEBI:57623"/>
    </ligand>
</feature>
<dbReference type="InterPro" id="IPR003451">
    <property type="entry name" value="LytB/IspH"/>
</dbReference>
<comment type="pathway">
    <text evidence="5">Isoprenoid biosynthesis; isopentenyl diphosphate biosynthesis via DXP pathway; isopentenyl diphosphate from 1-deoxy-D-xylulose 5-phosphate: step 6/6.</text>
</comment>
<keyword evidence="2 5" id="KW-0479">Metal-binding</keyword>
<evidence type="ECO:0000256" key="4">
    <source>
        <dbReference type="ARBA" id="ARBA00023014"/>
    </source>
</evidence>
<dbReference type="EMBL" id="CP001629">
    <property type="protein sequence ID" value="ACU91534.1"/>
    <property type="molecule type" value="Genomic_DNA"/>
</dbReference>
<keyword evidence="3 5" id="KW-0408">Iron</keyword>
<gene>
    <name evidence="5" type="primary">ispH</name>
    <name evidence="6" type="ordered locus">Dbac_3462</name>
</gene>
<dbReference type="GO" id="GO:0046872">
    <property type="term" value="F:metal ion binding"/>
    <property type="evidence" value="ECO:0007669"/>
    <property type="project" value="UniProtKB-KW"/>
</dbReference>
<feature type="binding site" evidence="5">
    <location>
        <position position="44"/>
    </location>
    <ligand>
        <name>isopentenyl diphosphate</name>
        <dbReference type="ChEBI" id="CHEBI:128769"/>
    </ligand>
</feature>
<comment type="cofactor">
    <cofactor evidence="5">
        <name>[4Fe-4S] cluster</name>
        <dbReference type="ChEBI" id="CHEBI:49883"/>
    </cofactor>
    <text evidence="5">Binds 1 [4Fe-4S] cluster per subunit.</text>
</comment>
<evidence type="ECO:0000313" key="7">
    <source>
        <dbReference type="Proteomes" id="UP000002216"/>
    </source>
</evidence>
<feature type="binding site" evidence="5">
    <location>
        <position position="267"/>
    </location>
    <ligand>
        <name>isopentenyl diphosphate</name>
        <dbReference type="ChEBI" id="CHEBI:128769"/>
    </ligand>
</feature>
<name>C7LQM8_DESBD</name>
<feature type="binding site" evidence="5">
    <location>
        <position position="195"/>
    </location>
    <ligand>
        <name>[4Fe-4S] cluster</name>
        <dbReference type="ChEBI" id="CHEBI:49883"/>
    </ligand>
</feature>
<dbReference type="KEGG" id="dba:Dbac_3462"/>
<evidence type="ECO:0000256" key="3">
    <source>
        <dbReference type="ARBA" id="ARBA00023004"/>
    </source>
</evidence>
<dbReference type="HOGENOM" id="CLU_027486_0_1_7"/>
<dbReference type="AlphaFoldDB" id="C7LQM8"/>
<proteinExistence type="inferred from homology"/>